<feature type="transmembrane region" description="Helical" evidence="1">
    <location>
        <begin position="177"/>
        <end position="200"/>
    </location>
</feature>
<dbReference type="HOGENOM" id="CLU_053360_3_0_1"/>
<feature type="non-terminal residue" evidence="3">
    <location>
        <position position="275"/>
    </location>
</feature>
<accession>M2R0H0</accession>
<dbReference type="Proteomes" id="UP000016930">
    <property type="component" value="Unassembled WGS sequence"/>
</dbReference>
<feature type="transmembrane region" description="Helical" evidence="1">
    <location>
        <begin position="221"/>
        <end position="241"/>
    </location>
</feature>
<dbReference type="Pfam" id="PF20151">
    <property type="entry name" value="DUF6533"/>
    <property type="match status" value="1"/>
</dbReference>
<reference evidence="3 4" key="1">
    <citation type="journal article" date="2012" name="Proc. Natl. Acad. Sci. U.S.A.">
        <title>Comparative genomics of Ceriporiopsis subvermispora and Phanerochaete chrysosporium provide insight into selective ligninolysis.</title>
        <authorList>
            <person name="Fernandez-Fueyo E."/>
            <person name="Ruiz-Duenas F.J."/>
            <person name="Ferreira P."/>
            <person name="Floudas D."/>
            <person name="Hibbett D.S."/>
            <person name="Canessa P."/>
            <person name="Larrondo L.F."/>
            <person name="James T.Y."/>
            <person name="Seelenfreund D."/>
            <person name="Lobos S."/>
            <person name="Polanco R."/>
            <person name="Tello M."/>
            <person name="Honda Y."/>
            <person name="Watanabe T."/>
            <person name="Watanabe T."/>
            <person name="Ryu J.S."/>
            <person name="Kubicek C.P."/>
            <person name="Schmoll M."/>
            <person name="Gaskell J."/>
            <person name="Hammel K.E."/>
            <person name="St John F.J."/>
            <person name="Vanden Wymelenberg A."/>
            <person name="Sabat G."/>
            <person name="Splinter BonDurant S."/>
            <person name="Syed K."/>
            <person name="Yadav J.S."/>
            <person name="Doddapaneni H."/>
            <person name="Subramanian V."/>
            <person name="Lavin J.L."/>
            <person name="Oguiza J.A."/>
            <person name="Perez G."/>
            <person name="Pisabarro A.G."/>
            <person name="Ramirez L."/>
            <person name="Santoyo F."/>
            <person name="Master E."/>
            <person name="Coutinho P.M."/>
            <person name="Henrissat B."/>
            <person name="Lombard V."/>
            <person name="Magnuson J.K."/>
            <person name="Kuees U."/>
            <person name="Hori C."/>
            <person name="Igarashi K."/>
            <person name="Samejima M."/>
            <person name="Held B.W."/>
            <person name="Barry K.W."/>
            <person name="LaButti K.M."/>
            <person name="Lapidus A."/>
            <person name="Lindquist E.A."/>
            <person name="Lucas S.M."/>
            <person name="Riley R."/>
            <person name="Salamov A.A."/>
            <person name="Hoffmeister D."/>
            <person name="Schwenk D."/>
            <person name="Hadar Y."/>
            <person name="Yarden O."/>
            <person name="de Vries R.P."/>
            <person name="Wiebenga A."/>
            <person name="Stenlid J."/>
            <person name="Eastwood D."/>
            <person name="Grigoriev I.V."/>
            <person name="Berka R.M."/>
            <person name="Blanchette R.A."/>
            <person name="Kersten P."/>
            <person name="Martinez A.T."/>
            <person name="Vicuna R."/>
            <person name="Cullen D."/>
        </authorList>
    </citation>
    <scope>NUCLEOTIDE SEQUENCE [LARGE SCALE GENOMIC DNA]</scope>
    <source>
        <strain evidence="3 4">B</strain>
    </source>
</reference>
<dbReference type="InterPro" id="IPR045340">
    <property type="entry name" value="DUF6533"/>
</dbReference>
<keyword evidence="1" id="KW-1133">Transmembrane helix</keyword>
<keyword evidence="1" id="KW-0472">Membrane</keyword>
<evidence type="ECO:0000313" key="3">
    <source>
        <dbReference type="EMBL" id="EMD31747.1"/>
    </source>
</evidence>
<dbReference type="AlphaFoldDB" id="M2R0H0"/>
<keyword evidence="4" id="KW-1185">Reference proteome</keyword>
<feature type="transmembrane region" description="Helical" evidence="1">
    <location>
        <begin position="123"/>
        <end position="146"/>
    </location>
</feature>
<dbReference type="EMBL" id="KB445815">
    <property type="protein sequence ID" value="EMD31747.1"/>
    <property type="molecule type" value="Genomic_DNA"/>
</dbReference>
<sequence length="275" mass="30792">MSVQAGSGYTAAEFVETLLSNWIETSCTAAASALVIYDHLTTLRPELRLFWGKPLTPIRLLFHLNRWTLIFWATFSVHSTFSPGGNYTSCVIVAGVDAGFNILLMTIWAVFSAIRVHAISGQTWWMTGVAAVLSMNPVAITVFQLVTQHPVQELNVPLLGWTCITSLDTSASVLVDIMIRVCFIASDLFVLFVTGCKTWTLARNNRTFPAPFATMLLRNGIVYFIAMLFFHVVNIVGYGLSDFWSPGFYLVSRFLNPVMSIMISHYHLNLRRMAY</sequence>
<feature type="domain" description="DUF6533" evidence="2">
    <location>
        <begin position="27"/>
        <end position="70"/>
    </location>
</feature>
<name>M2R0H0_CERS8</name>
<evidence type="ECO:0000259" key="2">
    <source>
        <dbReference type="Pfam" id="PF20151"/>
    </source>
</evidence>
<proteinExistence type="predicted"/>
<dbReference type="OrthoDB" id="2752462at2759"/>
<feature type="transmembrane region" description="Helical" evidence="1">
    <location>
        <begin position="91"/>
        <end position="111"/>
    </location>
</feature>
<feature type="transmembrane region" description="Helical" evidence="1">
    <location>
        <begin position="247"/>
        <end position="268"/>
    </location>
</feature>
<keyword evidence="1" id="KW-0812">Transmembrane</keyword>
<evidence type="ECO:0000313" key="4">
    <source>
        <dbReference type="Proteomes" id="UP000016930"/>
    </source>
</evidence>
<protein>
    <recommendedName>
        <fullName evidence="2">DUF6533 domain-containing protein</fullName>
    </recommendedName>
</protein>
<evidence type="ECO:0000256" key="1">
    <source>
        <dbReference type="SAM" id="Phobius"/>
    </source>
</evidence>
<gene>
    <name evidence="3" type="ORF">CERSUDRAFT_88631</name>
</gene>
<organism evidence="3 4">
    <name type="scientific">Ceriporiopsis subvermispora (strain B)</name>
    <name type="common">White-rot fungus</name>
    <name type="synonym">Gelatoporia subvermispora</name>
    <dbReference type="NCBI Taxonomy" id="914234"/>
    <lineage>
        <taxon>Eukaryota</taxon>
        <taxon>Fungi</taxon>
        <taxon>Dikarya</taxon>
        <taxon>Basidiomycota</taxon>
        <taxon>Agaricomycotina</taxon>
        <taxon>Agaricomycetes</taxon>
        <taxon>Polyporales</taxon>
        <taxon>Gelatoporiaceae</taxon>
        <taxon>Gelatoporia</taxon>
    </lineage>
</organism>